<feature type="region of interest" description="Disordered" evidence="1">
    <location>
        <begin position="1"/>
        <end position="24"/>
    </location>
</feature>
<dbReference type="Proteomes" id="UP000215086">
    <property type="component" value="Chromosome"/>
</dbReference>
<proteinExistence type="predicted"/>
<accession>A0A286RHU5</accession>
<dbReference type="EMBL" id="CP018477">
    <property type="protein sequence ID" value="ASV75496.1"/>
    <property type="molecule type" value="Genomic_DNA"/>
</dbReference>
<gene>
    <name evidence="2" type="ORF">THTE_2894</name>
</gene>
<protein>
    <submittedName>
        <fullName evidence="2">Uncharacterized protein</fullName>
    </submittedName>
</protein>
<evidence type="ECO:0000313" key="3">
    <source>
        <dbReference type="Proteomes" id="UP000215086"/>
    </source>
</evidence>
<evidence type="ECO:0000313" key="2">
    <source>
        <dbReference type="EMBL" id="ASV75496.1"/>
    </source>
</evidence>
<dbReference type="KEGG" id="ttf:THTE_2894"/>
<dbReference type="AlphaFoldDB" id="A0A286RHU5"/>
<sequence length="91" mass="9877">MGGRGESRPPNLFGGTPSATSFCPLHTPGNKTTPRFAADIETFQTVQKKPEACLLRYMNTLCVFTPIKNDSFAQICSRFALSYCLNSGVGL</sequence>
<keyword evidence="3" id="KW-1185">Reference proteome</keyword>
<evidence type="ECO:0000256" key="1">
    <source>
        <dbReference type="SAM" id="MobiDB-lite"/>
    </source>
</evidence>
<reference evidence="2 3" key="1">
    <citation type="journal article" name="Front. Microbiol.">
        <title>Sugar Metabolism of the First Thermophilic Planctomycete Thermogutta terrifontis: Comparative Genomic and Transcriptomic Approaches.</title>
        <authorList>
            <person name="Elcheninov A.G."/>
            <person name="Menzel P."/>
            <person name="Gudbergsdottir S.R."/>
            <person name="Slesarev A.I."/>
            <person name="Kadnikov V.V."/>
            <person name="Krogh A."/>
            <person name="Bonch-Osmolovskaya E.A."/>
            <person name="Peng X."/>
            <person name="Kublanov I.V."/>
        </authorList>
    </citation>
    <scope>NUCLEOTIDE SEQUENCE [LARGE SCALE GENOMIC DNA]</scope>
    <source>
        <strain evidence="2 3">R1</strain>
    </source>
</reference>
<name>A0A286RHU5_9BACT</name>
<organism evidence="2 3">
    <name type="scientific">Thermogutta terrifontis</name>
    <dbReference type="NCBI Taxonomy" id="1331910"/>
    <lineage>
        <taxon>Bacteria</taxon>
        <taxon>Pseudomonadati</taxon>
        <taxon>Planctomycetota</taxon>
        <taxon>Planctomycetia</taxon>
        <taxon>Pirellulales</taxon>
        <taxon>Thermoguttaceae</taxon>
        <taxon>Thermogutta</taxon>
    </lineage>
</organism>